<sequence>MSTVGPWNTGQSRIEFRSVCAPLTQMKSEMFQRESRHQNYRYTSPVFVSRPLKHTTTMNEDIAEIRVGSNYGLIPGRQVIFCLQSV</sequence>
<dbReference type="InParanoid" id="A0A0C3PL56"/>
<accession>A0A0C3PL56</accession>
<dbReference type="HOGENOM" id="CLU_2503993_0_0_1"/>
<evidence type="ECO:0000313" key="1">
    <source>
        <dbReference type="EMBL" id="KIO09441.1"/>
    </source>
</evidence>
<dbReference type="Proteomes" id="UP000054217">
    <property type="component" value="Unassembled WGS sequence"/>
</dbReference>
<name>A0A0C3PL56_PISTI</name>
<protein>
    <submittedName>
        <fullName evidence="1">Uncharacterized protein</fullName>
    </submittedName>
</protein>
<evidence type="ECO:0000313" key="2">
    <source>
        <dbReference type="Proteomes" id="UP000054217"/>
    </source>
</evidence>
<reference evidence="2" key="2">
    <citation type="submission" date="2015-01" db="EMBL/GenBank/DDBJ databases">
        <title>Evolutionary Origins and Diversification of the Mycorrhizal Mutualists.</title>
        <authorList>
            <consortium name="DOE Joint Genome Institute"/>
            <consortium name="Mycorrhizal Genomics Consortium"/>
            <person name="Kohler A."/>
            <person name="Kuo A."/>
            <person name="Nagy L.G."/>
            <person name="Floudas D."/>
            <person name="Copeland A."/>
            <person name="Barry K.W."/>
            <person name="Cichocki N."/>
            <person name="Veneault-Fourrey C."/>
            <person name="LaButti K."/>
            <person name="Lindquist E.A."/>
            <person name="Lipzen A."/>
            <person name="Lundell T."/>
            <person name="Morin E."/>
            <person name="Murat C."/>
            <person name="Riley R."/>
            <person name="Ohm R."/>
            <person name="Sun H."/>
            <person name="Tunlid A."/>
            <person name="Henrissat B."/>
            <person name="Grigoriev I.V."/>
            <person name="Hibbett D.S."/>
            <person name="Martin F."/>
        </authorList>
    </citation>
    <scope>NUCLEOTIDE SEQUENCE [LARGE SCALE GENOMIC DNA]</scope>
    <source>
        <strain evidence="2">Marx 270</strain>
    </source>
</reference>
<dbReference type="AlphaFoldDB" id="A0A0C3PL56"/>
<dbReference type="EMBL" id="KN831954">
    <property type="protein sequence ID" value="KIO09441.1"/>
    <property type="molecule type" value="Genomic_DNA"/>
</dbReference>
<proteinExistence type="predicted"/>
<gene>
    <name evidence="1" type="ORF">M404DRAFT_996285</name>
</gene>
<keyword evidence="2" id="KW-1185">Reference proteome</keyword>
<reference evidence="1 2" key="1">
    <citation type="submission" date="2014-04" db="EMBL/GenBank/DDBJ databases">
        <authorList>
            <consortium name="DOE Joint Genome Institute"/>
            <person name="Kuo A."/>
            <person name="Kohler A."/>
            <person name="Costa M.D."/>
            <person name="Nagy L.G."/>
            <person name="Floudas D."/>
            <person name="Copeland A."/>
            <person name="Barry K.W."/>
            <person name="Cichocki N."/>
            <person name="Veneault-Fourrey C."/>
            <person name="LaButti K."/>
            <person name="Lindquist E.A."/>
            <person name="Lipzen A."/>
            <person name="Lundell T."/>
            <person name="Morin E."/>
            <person name="Murat C."/>
            <person name="Sun H."/>
            <person name="Tunlid A."/>
            <person name="Henrissat B."/>
            <person name="Grigoriev I.V."/>
            <person name="Hibbett D.S."/>
            <person name="Martin F."/>
            <person name="Nordberg H.P."/>
            <person name="Cantor M.N."/>
            <person name="Hua S.X."/>
        </authorList>
    </citation>
    <scope>NUCLEOTIDE SEQUENCE [LARGE SCALE GENOMIC DNA]</scope>
    <source>
        <strain evidence="1 2">Marx 270</strain>
    </source>
</reference>
<organism evidence="1 2">
    <name type="scientific">Pisolithus tinctorius Marx 270</name>
    <dbReference type="NCBI Taxonomy" id="870435"/>
    <lineage>
        <taxon>Eukaryota</taxon>
        <taxon>Fungi</taxon>
        <taxon>Dikarya</taxon>
        <taxon>Basidiomycota</taxon>
        <taxon>Agaricomycotina</taxon>
        <taxon>Agaricomycetes</taxon>
        <taxon>Agaricomycetidae</taxon>
        <taxon>Boletales</taxon>
        <taxon>Sclerodermatineae</taxon>
        <taxon>Pisolithaceae</taxon>
        <taxon>Pisolithus</taxon>
    </lineage>
</organism>
<feature type="non-terminal residue" evidence="1">
    <location>
        <position position="86"/>
    </location>
</feature>